<dbReference type="Gramene" id="OB05G13970.1">
    <property type="protein sequence ID" value="OB05G13970.1"/>
    <property type="gene ID" value="OB05G13970"/>
</dbReference>
<keyword evidence="2" id="KW-1185">Reference proteome</keyword>
<dbReference type="AlphaFoldDB" id="J3M473"/>
<reference evidence="1" key="1">
    <citation type="journal article" date="2013" name="Nat. Commun.">
        <title>Whole-genome sequencing of Oryza brachyantha reveals mechanisms underlying Oryza genome evolution.</title>
        <authorList>
            <person name="Chen J."/>
            <person name="Huang Q."/>
            <person name="Gao D."/>
            <person name="Wang J."/>
            <person name="Lang Y."/>
            <person name="Liu T."/>
            <person name="Li B."/>
            <person name="Bai Z."/>
            <person name="Luis Goicoechea J."/>
            <person name="Liang C."/>
            <person name="Chen C."/>
            <person name="Zhang W."/>
            <person name="Sun S."/>
            <person name="Liao Y."/>
            <person name="Zhang X."/>
            <person name="Yang L."/>
            <person name="Song C."/>
            <person name="Wang M."/>
            <person name="Shi J."/>
            <person name="Liu G."/>
            <person name="Liu J."/>
            <person name="Zhou H."/>
            <person name="Zhou W."/>
            <person name="Yu Q."/>
            <person name="An N."/>
            <person name="Chen Y."/>
            <person name="Cai Q."/>
            <person name="Wang B."/>
            <person name="Liu B."/>
            <person name="Min J."/>
            <person name="Huang Y."/>
            <person name="Wu H."/>
            <person name="Li Z."/>
            <person name="Zhang Y."/>
            <person name="Yin Y."/>
            <person name="Song W."/>
            <person name="Jiang J."/>
            <person name="Jackson S.A."/>
            <person name="Wing R.A."/>
            <person name="Wang J."/>
            <person name="Chen M."/>
        </authorList>
    </citation>
    <scope>NUCLEOTIDE SEQUENCE [LARGE SCALE GENOMIC DNA]</scope>
    <source>
        <strain evidence="1">cv. IRGC 101232</strain>
    </source>
</reference>
<dbReference type="EnsemblPlants" id="OB05G13970.1">
    <property type="protein sequence ID" value="OB05G13970.1"/>
    <property type="gene ID" value="OB05G13970"/>
</dbReference>
<name>J3M473_ORYBR</name>
<evidence type="ECO:0000313" key="1">
    <source>
        <dbReference type="EnsemblPlants" id="OB05G13970.1"/>
    </source>
</evidence>
<sequence>MAWDGECGPHHVCGRTVSAASNHRNYSDGRVPGTRLTYFNAATATTTVPRRMSPYALQEHGITDGFIVDEVYTERLGIFKGDVIVSYNGRRDFILHMFEAYLLSLGWGFLESSDSSWTTDLELEIYDPVGCITRCVTFTLGFSDTSEKVLGLL</sequence>
<evidence type="ECO:0000313" key="2">
    <source>
        <dbReference type="Proteomes" id="UP000006038"/>
    </source>
</evidence>
<reference evidence="1" key="2">
    <citation type="submission" date="2013-04" db="UniProtKB">
        <authorList>
            <consortium name="EnsemblPlants"/>
        </authorList>
    </citation>
    <scope>IDENTIFICATION</scope>
</reference>
<dbReference type="STRING" id="4533.J3M473"/>
<dbReference type="Proteomes" id="UP000006038">
    <property type="component" value="Chromosome 5"/>
</dbReference>
<proteinExistence type="predicted"/>
<accession>J3M473</accession>
<protein>
    <submittedName>
        <fullName evidence="1">Uncharacterized protein</fullName>
    </submittedName>
</protein>
<dbReference type="HOGENOM" id="CLU_1716054_0_0_1"/>
<organism evidence="1">
    <name type="scientific">Oryza brachyantha</name>
    <name type="common">malo sina</name>
    <dbReference type="NCBI Taxonomy" id="4533"/>
    <lineage>
        <taxon>Eukaryota</taxon>
        <taxon>Viridiplantae</taxon>
        <taxon>Streptophyta</taxon>
        <taxon>Embryophyta</taxon>
        <taxon>Tracheophyta</taxon>
        <taxon>Spermatophyta</taxon>
        <taxon>Magnoliopsida</taxon>
        <taxon>Liliopsida</taxon>
        <taxon>Poales</taxon>
        <taxon>Poaceae</taxon>
        <taxon>BOP clade</taxon>
        <taxon>Oryzoideae</taxon>
        <taxon>Oryzeae</taxon>
        <taxon>Oryzinae</taxon>
        <taxon>Oryza</taxon>
    </lineage>
</organism>